<evidence type="ECO:0000256" key="3">
    <source>
        <dbReference type="ARBA" id="ARBA00004239"/>
    </source>
</evidence>
<dbReference type="GO" id="GO:0004252">
    <property type="term" value="F:serine-type endopeptidase activity"/>
    <property type="evidence" value="ECO:0007669"/>
    <property type="project" value="UniProtKB-UniRule"/>
</dbReference>
<dbReference type="Proteomes" id="UP000194127">
    <property type="component" value="Unassembled WGS sequence"/>
</dbReference>
<gene>
    <name evidence="18" type="ORF">POSPLADRAFT_1135105</name>
</gene>
<keyword evidence="9 15" id="KW-0378">Hydrolase</keyword>
<evidence type="ECO:0000256" key="1">
    <source>
        <dbReference type="ARBA" id="ARBA00001910"/>
    </source>
</evidence>
<dbReference type="SUPFAM" id="SSF54897">
    <property type="entry name" value="Protease propeptides/inhibitors"/>
    <property type="match status" value="1"/>
</dbReference>
<evidence type="ECO:0000256" key="7">
    <source>
        <dbReference type="ARBA" id="ARBA00022723"/>
    </source>
</evidence>
<feature type="active site" description="Charge relay system" evidence="15">
    <location>
        <position position="485"/>
    </location>
</feature>
<dbReference type="CDD" id="cd11377">
    <property type="entry name" value="Pro-peptidase_S53"/>
    <property type="match status" value="1"/>
</dbReference>
<feature type="domain" description="Peptidase S53" evidence="17">
    <location>
        <begin position="214"/>
        <end position="570"/>
    </location>
</feature>
<keyword evidence="11 15" id="KW-0106">Calcium</keyword>
<comment type="cofactor">
    <cofactor evidence="15">
        <name>Ca(2+)</name>
        <dbReference type="ChEBI" id="CHEBI:29108"/>
    </cofactor>
    <text evidence="15">Binds 1 Ca(2+) ion per subunit.</text>
</comment>
<feature type="signal peptide" evidence="16">
    <location>
        <begin position="1"/>
        <end position="18"/>
    </location>
</feature>
<keyword evidence="7 15" id="KW-0479">Metal-binding</keyword>
<evidence type="ECO:0000256" key="10">
    <source>
        <dbReference type="ARBA" id="ARBA00022825"/>
    </source>
</evidence>
<comment type="subcellular location">
    <subcellularLocation>
        <location evidence="3">Secreted</location>
        <location evidence="3">Extracellular space</location>
    </subcellularLocation>
</comment>
<evidence type="ECO:0000256" key="4">
    <source>
        <dbReference type="ARBA" id="ARBA00012462"/>
    </source>
</evidence>
<feature type="binding site" evidence="15">
    <location>
        <position position="528"/>
    </location>
    <ligand>
        <name>Ca(2+)</name>
        <dbReference type="ChEBI" id="CHEBI:29108"/>
    </ligand>
</feature>
<evidence type="ECO:0000256" key="15">
    <source>
        <dbReference type="PROSITE-ProRule" id="PRU01032"/>
    </source>
</evidence>
<evidence type="ECO:0000256" key="16">
    <source>
        <dbReference type="SAM" id="SignalP"/>
    </source>
</evidence>
<dbReference type="InterPro" id="IPR015366">
    <property type="entry name" value="S53_propep"/>
</dbReference>
<name>A0A1X6N9Q4_9APHY</name>
<feature type="chain" id="PRO_5010859183" description="tripeptidyl-peptidase II" evidence="16">
    <location>
        <begin position="19"/>
        <end position="570"/>
    </location>
</feature>
<keyword evidence="12" id="KW-0843">Virulence</keyword>
<dbReference type="GO" id="GO:0008240">
    <property type="term" value="F:tripeptidyl-peptidase activity"/>
    <property type="evidence" value="ECO:0007669"/>
    <property type="project" value="UniProtKB-EC"/>
</dbReference>
<dbReference type="GO" id="GO:0006508">
    <property type="term" value="P:proteolysis"/>
    <property type="evidence" value="ECO:0007669"/>
    <property type="project" value="UniProtKB-KW"/>
</dbReference>
<protein>
    <recommendedName>
        <fullName evidence="4">tripeptidyl-peptidase II</fullName>
        <ecNumber evidence="4">3.4.14.10</ecNumber>
    </recommendedName>
</protein>
<dbReference type="GO" id="GO:0046872">
    <property type="term" value="F:metal ion binding"/>
    <property type="evidence" value="ECO:0007669"/>
    <property type="project" value="UniProtKB-UniRule"/>
</dbReference>
<keyword evidence="14" id="KW-0325">Glycoprotein</keyword>
<dbReference type="RefSeq" id="XP_024342135.1">
    <property type="nucleotide sequence ID" value="XM_024484545.1"/>
</dbReference>
<feature type="active site" description="Charge relay system" evidence="15">
    <location>
        <position position="290"/>
    </location>
</feature>
<feature type="binding site" evidence="15">
    <location>
        <position position="551"/>
    </location>
    <ligand>
        <name>Ca(2+)</name>
        <dbReference type="ChEBI" id="CHEBI:29108"/>
    </ligand>
</feature>
<dbReference type="STRING" id="670580.A0A1X6N9Q4"/>
<dbReference type="PROSITE" id="PS51695">
    <property type="entry name" value="SEDOLISIN"/>
    <property type="match status" value="1"/>
</dbReference>
<dbReference type="InterPro" id="IPR030400">
    <property type="entry name" value="Sedolisin_dom"/>
</dbReference>
<evidence type="ECO:0000256" key="2">
    <source>
        <dbReference type="ARBA" id="ARBA00002451"/>
    </source>
</evidence>
<dbReference type="SUPFAM" id="SSF52743">
    <property type="entry name" value="Subtilisin-like"/>
    <property type="match status" value="1"/>
</dbReference>
<evidence type="ECO:0000256" key="11">
    <source>
        <dbReference type="ARBA" id="ARBA00022837"/>
    </source>
</evidence>
<comment type="catalytic activity">
    <reaction evidence="1">
        <text>Release of an N-terminal tripeptide from a polypeptide.</text>
        <dbReference type="EC" id="3.4.14.10"/>
    </reaction>
</comment>
<dbReference type="PANTHER" id="PTHR14218">
    <property type="entry name" value="PROTEASE S8 TRIPEPTIDYL PEPTIDASE I CLN2"/>
    <property type="match status" value="1"/>
</dbReference>
<sequence length="570" mass="59364">MFSHFSVALALLSPLVMGTPLRRAMQVHEALQSTPSGYTLTGAASPDTVLSLRVALVQNNIDGLIEALYDVSTPSSSNYGKWLSKSDVEAYTAPESETVDAVNSWLSENGLNATVLTPAGDWLGIDVPVSKANEILATDFSVFTSSVTGATTIRTLSYSLPSNLIGHVALVHPTITFPNPSGIKPPIAREVSTPAASASDLSDPCAIVKLNGTAMTPACLQELYGIPATPATVASNGLAVAEYEYEYAEESDLHTFLQTYRPDVNPNTNFTVLSIDNGTNPQSPDDAGLEASLDLQYTVGIATNVNTTFITVGYNGDFLTNLLDTANTLIALDSPPQVVSTSYGEDEQYVSASFATTLCNAYAQLGARGVSLIFSSGDGGVSGNHFEECTTFNPTFPSVCPHITTVGATTLIPEVAVDFSGGGFSNIFPRPSYQDAAVSAYLTLLGSNDTGLYNASGRGYPDVSAQGVDFEVVNAGEVLQVSGTSCSAPTFASVVALLNDRLLASGKPTLGFLNPFLYSTGASAFNDITSGNNTACGTNGTLGFFTAPGWDPVSGLGTPDFAKLLTAVGL</sequence>
<keyword evidence="10 15" id="KW-0720">Serine protease</keyword>
<dbReference type="InterPro" id="IPR000209">
    <property type="entry name" value="Peptidase_S8/S53_dom"/>
</dbReference>
<reference evidence="18 19" key="1">
    <citation type="submission" date="2017-04" db="EMBL/GenBank/DDBJ databases">
        <title>Genome Sequence of the Model Brown-Rot Fungus Postia placenta SB12.</title>
        <authorList>
            <consortium name="DOE Joint Genome Institute"/>
            <person name="Gaskell J."/>
            <person name="Kersten P."/>
            <person name="Larrondo L.F."/>
            <person name="Canessa P."/>
            <person name="Martinez D."/>
            <person name="Hibbett D."/>
            <person name="Schmoll M."/>
            <person name="Kubicek C.P."/>
            <person name="Martinez A.T."/>
            <person name="Yadav J."/>
            <person name="Master E."/>
            <person name="Magnuson J.K."/>
            <person name="James T."/>
            <person name="Yaver D."/>
            <person name="Berka R."/>
            <person name="Labutti K."/>
            <person name="Lipzen A."/>
            <person name="Aerts A."/>
            <person name="Barry K."/>
            <person name="Henrissat B."/>
            <person name="Blanchette R."/>
            <person name="Grigoriev I."/>
            <person name="Cullen D."/>
        </authorList>
    </citation>
    <scope>NUCLEOTIDE SEQUENCE [LARGE SCALE GENOMIC DNA]</scope>
    <source>
        <strain evidence="18 19">MAD-698-R-SB12</strain>
    </source>
</reference>
<feature type="active site" description="Charge relay system" evidence="15">
    <location>
        <position position="294"/>
    </location>
</feature>
<evidence type="ECO:0000256" key="12">
    <source>
        <dbReference type="ARBA" id="ARBA00023026"/>
    </source>
</evidence>
<feature type="binding site" evidence="15">
    <location>
        <position position="527"/>
    </location>
    <ligand>
        <name>Ca(2+)</name>
        <dbReference type="ChEBI" id="CHEBI:29108"/>
    </ligand>
</feature>
<evidence type="ECO:0000313" key="19">
    <source>
        <dbReference type="Proteomes" id="UP000194127"/>
    </source>
</evidence>
<dbReference type="FunFam" id="3.40.50.200:FF:000015">
    <property type="entry name" value="Tripeptidyl peptidase A"/>
    <property type="match status" value="1"/>
</dbReference>
<organism evidence="18 19">
    <name type="scientific">Postia placenta MAD-698-R-SB12</name>
    <dbReference type="NCBI Taxonomy" id="670580"/>
    <lineage>
        <taxon>Eukaryota</taxon>
        <taxon>Fungi</taxon>
        <taxon>Dikarya</taxon>
        <taxon>Basidiomycota</taxon>
        <taxon>Agaricomycotina</taxon>
        <taxon>Agaricomycetes</taxon>
        <taxon>Polyporales</taxon>
        <taxon>Adustoporiaceae</taxon>
        <taxon>Rhodonia</taxon>
    </lineage>
</organism>
<accession>A0A1X6N9Q4</accession>
<keyword evidence="19" id="KW-1185">Reference proteome</keyword>
<comment type="function">
    <text evidence="2">Secreted tripeptidyl-peptidase which degrades proteins at acidic pHs and is involved in virulence.</text>
</comment>
<dbReference type="CDD" id="cd04056">
    <property type="entry name" value="Peptidases_S53"/>
    <property type="match status" value="1"/>
</dbReference>
<dbReference type="EC" id="3.4.14.10" evidence="4"/>
<dbReference type="GeneID" id="36329494"/>
<evidence type="ECO:0000256" key="5">
    <source>
        <dbReference type="ARBA" id="ARBA00022525"/>
    </source>
</evidence>
<dbReference type="Pfam" id="PF09286">
    <property type="entry name" value="Pro-kuma_activ"/>
    <property type="match status" value="1"/>
</dbReference>
<dbReference type="GO" id="GO:0005576">
    <property type="term" value="C:extracellular region"/>
    <property type="evidence" value="ECO:0007669"/>
    <property type="project" value="UniProtKB-SubCell"/>
</dbReference>
<evidence type="ECO:0000259" key="17">
    <source>
        <dbReference type="PROSITE" id="PS51695"/>
    </source>
</evidence>
<dbReference type="Pfam" id="PF00082">
    <property type="entry name" value="Peptidase_S8"/>
    <property type="match status" value="1"/>
</dbReference>
<keyword evidence="13" id="KW-0865">Zymogen</keyword>
<dbReference type="OrthoDB" id="409122at2759"/>
<evidence type="ECO:0000256" key="13">
    <source>
        <dbReference type="ARBA" id="ARBA00023145"/>
    </source>
</evidence>
<dbReference type="InterPro" id="IPR050819">
    <property type="entry name" value="Tripeptidyl-peptidase_I"/>
</dbReference>
<dbReference type="SMART" id="SM00944">
    <property type="entry name" value="Pro-kuma_activ"/>
    <property type="match status" value="1"/>
</dbReference>
<dbReference type="AlphaFoldDB" id="A0A1X6N9Q4"/>
<dbReference type="EMBL" id="KZ110593">
    <property type="protein sequence ID" value="OSX65341.1"/>
    <property type="molecule type" value="Genomic_DNA"/>
</dbReference>
<keyword evidence="8 16" id="KW-0732">Signal</keyword>
<proteinExistence type="predicted"/>
<evidence type="ECO:0000313" key="18">
    <source>
        <dbReference type="EMBL" id="OSX65341.1"/>
    </source>
</evidence>
<dbReference type="Gene3D" id="3.40.50.200">
    <property type="entry name" value="Peptidase S8/S53 domain"/>
    <property type="match status" value="1"/>
</dbReference>
<evidence type="ECO:0000256" key="14">
    <source>
        <dbReference type="ARBA" id="ARBA00023180"/>
    </source>
</evidence>
<feature type="binding site" evidence="15">
    <location>
        <position position="549"/>
    </location>
    <ligand>
        <name>Ca(2+)</name>
        <dbReference type="ChEBI" id="CHEBI:29108"/>
    </ligand>
</feature>
<keyword evidence="5" id="KW-0964">Secreted</keyword>
<evidence type="ECO:0000256" key="8">
    <source>
        <dbReference type="ARBA" id="ARBA00022729"/>
    </source>
</evidence>
<dbReference type="PANTHER" id="PTHR14218:SF10">
    <property type="entry name" value="PEPTIDASE S53 DOMAIN-CONTAINING PROTEIN"/>
    <property type="match status" value="1"/>
</dbReference>
<evidence type="ECO:0000256" key="9">
    <source>
        <dbReference type="ARBA" id="ARBA00022801"/>
    </source>
</evidence>
<dbReference type="InterPro" id="IPR036852">
    <property type="entry name" value="Peptidase_S8/S53_dom_sf"/>
</dbReference>
<keyword evidence="6 15" id="KW-0645">Protease</keyword>
<evidence type="ECO:0000256" key="6">
    <source>
        <dbReference type="ARBA" id="ARBA00022670"/>
    </source>
</evidence>